<feature type="chain" id="PRO_5043732722" evidence="1">
    <location>
        <begin position="19"/>
        <end position="83"/>
    </location>
</feature>
<protein>
    <submittedName>
        <fullName evidence="2">Uncharacterized protein</fullName>
    </submittedName>
</protein>
<gene>
    <name evidence="2" type="ORF">WJX72_004759</name>
</gene>
<dbReference type="AlphaFoldDB" id="A0AAW1P5U5"/>
<organism evidence="2 3">
    <name type="scientific">[Myrmecia] bisecta</name>
    <dbReference type="NCBI Taxonomy" id="41462"/>
    <lineage>
        <taxon>Eukaryota</taxon>
        <taxon>Viridiplantae</taxon>
        <taxon>Chlorophyta</taxon>
        <taxon>core chlorophytes</taxon>
        <taxon>Trebouxiophyceae</taxon>
        <taxon>Trebouxiales</taxon>
        <taxon>Trebouxiaceae</taxon>
        <taxon>Myrmecia</taxon>
    </lineage>
</organism>
<proteinExistence type="predicted"/>
<evidence type="ECO:0000256" key="1">
    <source>
        <dbReference type="SAM" id="SignalP"/>
    </source>
</evidence>
<keyword evidence="3" id="KW-1185">Reference proteome</keyword>
<comment type="caution">
    <text evidence="2">The sequence shown here is derived from an EMBL/GenBank/DDBJ whole genome shotgun (WGS) entry which is preliminary data.</text>
</comment>
<sequence length="83" mass="8574">MLGLILLLLCALAVWLSATLCAKRALRRNEGVEGAAAPLDIEAPVAPLPVETGVFVRQPDGQVAVACAVKAAAAAIKSVEQWP</sequence>
<feature type="signal peptide" evidence="1">
    <location>
        <begin position="1"/>
        <end position="18"/>
    </location>
</feature>
<reference evidence="2 3" key="1">
    <citation type="journal article" date="2024" name="Nat. Commun.">
        <title>Phylogenomics reveals the evolutionary origins of lichenization in chlorophyte algae.</title>
        <authorList>
            <person name="Puginier C."/>
            <person name="Libourel C."/>
            <person name="Otte J."/>
            <person name="Skaloud P."/>
            <person name="Haon M."/>
            <person name="Grisel S."/>
            <person name="Petersen M."/>
            <person name="Berrin J.G."/>
            <person name="Delaux P.M."/>
            <person name="Dal Grande F."/>
            <person name="Keller J."/>
        </authorList>
    </citation>
    <scope>NUCLEOTIDE SEQUENCE [LARGE SCALE GENOMIC DNA]</scope>
    <source>
        <strain evidence="2 3">SAG 2043</strain>
    </source>
</reference>
<evidence type="ECO:0000313" key="2">
    <source>
        <dbReference type="EMBL" id="KAK9804283.1"/>
    </source>
</evidence>
<dbReference type="EMBL" id="JALJOR010000018">
    <property type="protein sequence ID" value="KAK9804283.1"/>
    <property type="molecule type" value="Genomic_DNA"/>
</dbReference>
<accession>A0AAW1P5U5</accession>
<name>A0AAW1P5U5_9CHLO</name>
<keyword evidence="1" id="KW-0732">Signal</keyword>
<evidence type="ECO:0000313" key="3">
    <source>
        <dbReference type="Proteomes" id="UP001489004"/>
    </source>
</evidence>
<dbReference type="Proteomes" id="UP001489004">
    <property type="component" value="Unassembled WGS sequence"/>
</dbReference>